<name>A0ABS0LR91_9LACT</name>
<dbReference type="Pfam" id="PF00581">
    <property type="entry name" value="Rhodanese"/>
    <property type="match status" value="1"/>
</dbReference>
<protein>
    <submittedName>
        <fullName evidence="3">tRNA 2-selenouridine(34) synthase MnmH</fullName>
    </submittedName>
</protein>
<dbReference type="RefSeq" id="WP_197115601.1">
    <property type="nucleotide sequence ID" value="NZ_JACBXQ010000004.1"/>
</dbReference>
<dbReference type="SMART" id="SM00450">
    <property type="entry name" value="RHOD"/>
    <property type="match status" value="1"/>
</dbReference>
<organism evidence="3 4">
    <name type="scientific">Facklamia lactis</name>
    <dbReference type="NCBI Taxonomy" id="2749967"/>
    <lineage>
        <taxon>Bacteria</taxon>
        <taxon>Bacillati</taxon>
        <taxon>Bacillota</taxon>
        <taxon>Bacilli</taxon>
        <taxon>Lactobacillales</taxon>
        <taxon>Aerococcaceae</taxon>
        <taxon>Facklamia</taxon>
    </lineage>
</organism>
<evidence type="ECO:0000259" key="2">
    <source>
        <dbReference type="PROSITE" id="PS50206"/>
    </source>
</evidence>
<sequence>MKYIINMEDAYQLDNPLFIDVRTPQEYLAGKILDAINLPVLDDLSHQEVGELYKQTGPQAAKKRGILYMSQNLPEYFDKVQELCQSHSLIFYCKSGGYRSSSIFGLLRGLGESVYQLEGGYKAYRQWLLQKFNVLPQQFNFISLDGMTGTGKTEILHYLEKLGAQVLDLEGLANHRGSHFGQIGLGDQPSQKDYEARLIHKLLSFQQPLIFVEGESASIGKVHTPKKLYDAYKSSPHQVYIDSPLHLRIKRIKEDYINEDSSQKTLEILTTIHNMNKISQERRDTYIELMHHHNYEVVIKDLILTYYDQHYTLKNKEFEHTLNNLDSLDTARRLIRLYLQ</sequence>
<evidence type="ECO:0000313" key="4">
    <source>
        <dbReference type="Proteomes" id="UP000721415"/>
    </source>
</evidence>
<dbReference type="InterPro" id="IPR017582">
    <property type="entry name" value="SelU"/>
</dbReference>
<evidence type="ECO:0000313" key="3">
    <source>
        <dbReference type="EMBL" id="MBG9986680.1"/>
    </source>
</evidence>
<keyword evidence="4" id="KW-1185">Reference proteome</keyword>
<dbReference type="EMBL" id="JACBXQ010000004">
    <property type="protein sequence ID" value="MBG9986680.1"/>
    <property type="molecule type" value="Genomic_DNA"/>
</dbReference>
<dbReference type="InterPro" id="IPR058840">
    <property type="entry name" value="AAA_SelU"/>
</dbReference>
<feature type="domain" description="Rhodanese" evidence="2">
    <location>
        <begin position="12"/>
        <end position="133"/>
    </location>
</feature>
<dbReference type="PROSITE" id="PS50206">
    <property type="entry name" value="RHODANESE_3"/>
    <property type="match status" value="1"/>
</dbReference>
<reference evidence="3 4" key="1">
    <citation type="submission" date="2020-07" db="EMBL/GenBank/DDBJ databases">
        <title>Facklamia lactis sp. nov., isolated from raw milk.</title>
        <authorList>
            <person name="Doll E.V."/>
            <person name="Huptas C."/>
            <person name="Staib L."/>
            <person name="Wenning M."/>
            <person name="Scherer S."/>
        </authorList>
    </citation>
    <scope>NUCLEOTIDE SEQUENCE [LARGE SCALE GENOMIC DNA]</scope>
    <source>
        <strain evidence="3 4">DSM 111018</strain>
    </source>
</reference>
<comment type="caution">
    <text evidence="3">The sequence shown here is derived from an EMBL/GenBank/DDBJ whole genome shotgun (WGS) entry which is preliminary data.</text>
</comment>
<dbReference type="Proteomes" id="UP000721415">
    <property type="component" value="Unassembled WGS sequence"/>
</dbReference>
<evidence type="ECO:0000256" key="1">
    <source>
        <dbReference type="ARBA" id="ARBA00023266"/>
    </source>
</evidence>
<dbReference type="InterPro" id="IPR027417">
    <property type="entry name" value="P-loop_NTPase"/>
</dbReference>
<dbReference type="PANTHER" id="PTHR30401">
    <property type="entry name" value="TRNA 2-SELENOURIDINE SYNTHASE"/>
    <property type="match status" value="1"/>
</dbReference>
<dbReference type="InterPro" id="IPR036873">
    <property type="entry name" value="Rhodanese-like_dom_sf"/>
</dbReference>
<accession>A0ABS0LR91</accession>
<dbReference type="NCBIfam" id="TIGR03167">
    <property type="entry name" value="tRNA_sel_U_synt"/>
    <property type="match status" value="1"/>
</dbReference>
<dbReference type="InterPro" id="IPR001763">
    <property type="entry name" value="Rhodanese-like_dom"/>
</dbReference>
<dbReference type="Pfam" id="PF26341">
    <property type="entry name" value="AAA_SelU"/>
    <property type="match status" value="1"/>
</dbReference>
<dbReference type="SUPFAM" id="SSF52540">
    <property type="entry name" value="P-loop containing nucleoside triphosphate hydrolases"/>
    <property type="match status" value="1"/>
</dbReference>
<gene>
    <name evidence="3" type="primary">mnmH</name>
    <name evidence="3" type="ORF">HZY91_07200</name>
</gene>
<dbReference type="Gene3D" id="3.40.250.10">
    <property type="entry name" value="Rhodanese-like domain"/>
    <property type="match status" value="1"/>
</dbReference>
<dbReference type="NCBIfam" id="NF008750">
    <property type="entry name" value="PRK11784.1-2"/>
    <property type="match status" value="1"/>
</dbReference>
<dbReference type="PANTHER" id="PTHR30401:SF0">
    <property type="entry name" value="TRNA 2-SELENOURIDINE SYNTHASE"/>
    <property type="match status" value="1"/>
</dbReference>
<dbReference type="Gene3D" id="3.40.50.300">
    <property type="entry name" value="P-loop containing nucleotide triphosphate hydrolases"/>
    <property type="match status" value="1"/>
</dbReference>
<proteinExistence type="predicted"/>
<dbReference type="SUPFAM" id="SSF52821">
    <property type="entry name" value="Rhodanese/Cell cycle control phosphatase"/>
    <property type="match status" value="1"/>
</dbReference>
<keyword evidence="1" id="KW-0711">Selenium</keyword>